<evidence type="ECO:0000313" key="2">
    <source>
        <dbReference type="EMBL" id="MBD3848999.1"/>
    </source>
</evidence>
<dbReference type="EMBL" id="JACXWY010000026">
    <property type="protein sequence ID" value="MBD3848999.1"/>
    <property type="molecule type" value="Genomic_DNA"/>
</dbReference>
<organism evidence="2 3">
    <name type="scientific">Bosea spartocytisi</name>
    <dbReference type="NCBI Taxonomy" id="2773451"/>
    <lineage>
        <taxon>Bacteria</taxon>
        <taxon>Pseudomonadati</taxon>
        <taxon>Pseudomonadota</taxon>
        <taxon>Alphaproteobacteria</taxon>
        <taxon>Hyphomicrobiales</taxon>
        <taxon>Boseaceae</taxon>
        <taxon>Bosea</taxon>
    </lineage>
</organism>
<dbReference type="AlphaFoldDB" id="A0A927I1Z2"/>
<protein>
    <submittedName>
        <fullName evidence="2">DUF2285 domain-containing protein</fullName>
    </submittedName>
</protein>
<gene>
    <name evidence="2" type="ORF">IED13_25150</name>
</gene>
<sequence length="185" mass="20557">MPDLPATAAQWTAKALPRVVTITDAPDELVNPELGLPPRLLSAIARAAAARALTLGGTPVRVEFLNTDGPYAVLLPLDRLFEIRVATALRLWHGLGGRRTPPDAGALTQERRKRFILALRALDARLLGTTYPDIAAGLFETAPITKRDWISHELRDQTGRLVRLGFEMMKGGYRQLVLYPYRRRI</sequence>
<dbReference type="RefSeq" id="WP_012047182.1">
    <property type="nucleotide sequence ID" value="NZ_JACXWY010000026.1"/>
</dbReference>
<feature type="domain" description="T6SS Transcription factor RovC-like DNA binding" evidence="1">
    <location>
        <begin position="74"/>
        <end position="176"/>
    </location>
</feature>
<evidence type="ECO:0000259" key="1">
    <source>
        <dbReference type="Pfam" id="PF10074"/>
    </source>
</evidence>
<comment type="caution">
    <text evidence="2">The sequence shown here is derived from an EMBL/GenBank/DDBJ whole genome shotgun (WGS) entry which is preliminary data.</text>
</comment>
<accession>A0A927I1Z2</accession>
<keyword evidence="3" id="KW-1185">Reference proteome</keyword>
<evidence type="ECO:0000313" key="3">
    <source>
        <dbReference type="Proteomes" id="UP000619295"/>
    </source>
</evidence>
<reference evidence="2" key="1">
    <citation type="submission" date="2020-09" db="EMBL/GenBank/DDBJ databases">
        <title>Bosea spartocytisi sp. nov. a root nodule endophyte of Spartocytisus supranubius in the high mountain ecosystem fo the Teide National Park (Canary Islands, Spain).</title>
        <authorList>
            <person name="Pulido-Suarez L."/>
            <person name="Peix A."/>
            <person name="Igual J.M."/>
            <person name="Socas-Perez N."/>
            <person name="Velazquez E."/>
            <person name="Flores-Felix J.D."/>
            <person name="Leon-Barrios M."/>
        </authorList>
    </citation>
    <scope>NUCLEOTIDE SEQUENCE</scope>
    <source>
        <strain evidence="2">SSUT16</strain>
    </source>
</reference>
<name>A0A927I1Z2_9HYPH</name>
<dbReference type="Proteomes" id="UP000619295">
    <property type="component" value="Unassembled WGS sequence"/>
</dbReference>
<dbReference type="InterPro" id="IPR018754">
    <property type="entry name" value="RovC-like_DNA-bd"/>
</dbReference>
<proteinExistence type="predicted"/>
<dbReference type="Pfam" id="PF10074">
    <property type="entry name" value="RovC_DNA-bd"/>
    <property type="match status" value="1"/>
</dbReference>